<feature type="region of interest" description="Disordered" evidence="8">
    <location>
        <begin position="211"/>
        <end position="248"/>
    </location>
</feature>
<accession>A0A0A0IJF7</accession>
<dbReference type="Proteomes" id="UP000030014">
    <property type="component" value="Unassembled WGS sequence"/>
</dbReference>
<dbReference type="PROSITE" id="PS50978">
    <property type="entry name" value="NEAT"/>
    <property type="match status" value="4"/>
</dbReference>
<dbReference type="InterPro" id="IPR003591">
    <property type="entry name" value="Leu-rich_rpt_typical-subtyp"/>
</dbReference>
<feature type="transmembrane region" description="Helical" evidence="9">
    <location>
        <begin position="1764"/>
        <end position="1784"/>
    </location>
</feature>
<dbReference type="SMART" id="SM00369">
    <property type="entry name" value="LRR_TYP"/>
    <property type="match status" value="7"/>
</dbReference>
<proteinExistence type="predicted"/>
<evidence type="ECO:0008006" key="15">
    <source>
        <dbReference type="Google" id="ProtNLM"/>
    </source>
</evidence>
<dbReference type="EMBL" id="JDRY01000017">
    <property type="protein sequence ID" value="KGN00699.1"/>
    <property type="molecule type" value="Genomic_DNA"/>
</dbReference>
<dbReference type="GO" id="GO:0030313">
    <property type="term" value="C:cell envelope"/>
    <property type="evidence" value="ECO:0007669"/>
    <property type="project" value="UniProtKB-SubCell"/>
</dbReference>
<dbReference type="Gene3D" id="3.80.10.10">
    <property type="entry name" value="Ribonuclease Inhibitor"/>
    <property type="match status" value="1"/>
</dbReference>
<evidence type="ECO:0000259" key="11">
    <source>
        <dbReference type="PROSITE" id="PS50847"/>
    </source>
</evidence>
<dbReference type="Pfam" id="PF13855">
    <property type="entry name" value="LRR_8"/>
    <property type="match status" value="1"/>
</dbReference>
<dbReference type="InterPro" id="IPR006635">
    <property type="entry name" value="NEAT_dom"/>
</dbReference>
<dbReference type="SUPFAM" id="SSF158911">
    <property type="entry name" value="NEAT domain-like"/>
    <property type="match status" value="4"/>
</dbReference>
<feature type="region of interest" description="Disordered" evidence="8">
    <location>
        <begin position="1409"/>
        <end position="1450"/>
    </location>
</feature>
<protein>
    <recommendedName>
        <fullName evidence="15">DUF1533 domain-containing protein</fullName>
    </recommendedName>
</protein>
<feature type="region of interest" description="Disordered" evidence="8">
    <location>
        <begin position="1255"/>
        <end position="1303"/>
    </location>
</feature>
<dbReference type="Pfam" id="PF05031">
    <property type="entry name" value="NEAT"/>
    <property type="match status" value="3"/>
</dbReference>
<keyword evidence="7" id="KW-0572">Peptidoglycan-anchor</keyword>
<feature type="chain" id="PRO_5001970686" description="DUF1533 domain-containing protein" evidence="10">
    <location>
        <begin position="31"/>
        <end position="1790"/>
    </location>
</feature>
<dbReference type="PROSITE" id="PS50847">
    <property type="entry name" value="GRAM_POS_ANCHORING"/>
    <property type="match status" value="1"/>
</dbReference>
<organism evidence="13 14">
    <name type="scientific">Clostridium botulinum C/D str. DC5</name>
    <dbReference type="NCBI Taxonomy" id="1443128"/>
    <lineage>
        <taxon>Bacteria</taxon>
        <taxon>Bacillati</taxon>
        <taxon>Bacillota</taxon>
        <taxon>Clostridia</taxon>
        <taxon>Eubacteriales</taxon>
        <taxon>Clostridiaceae</taxon>
        <taxon>Clostridium</taxon>
    </lineage>
</organism>
<sequence>MSIYKKINKGLGVATTAVILAGGVPQVAHAMNNDIPRVEAKKICKNIEQSIKNGTYKSNVQIQSSTSVVEGGVREKSYKNEEKDGLYEISIRTLKEKEDSNSMAGAYIEKVNYEVKDGKKYLICSLDSIDWMENIIVAVDGKDTKITPTDVVAKQSDDGKGKKKGKIKFKIGNLDSKIIMKMNVQPMGNARVTFRVILQKDSANLVKEYNVQASQKQNSSQSGDTTGLEAKPQSSKTEKSLNAPPKHSKVSLGTFWEDYEKYRVEFPSKYKTNEMDQYKSNITEITVNGTIYEKALSVEKNNKYYFGLMGLDLSSNGFNQKENILVIKATGYEDMVIKVNGKDQAEKEKEVSSSTAPQNTVYEVLPSETQVEPVDNKESISKEVTNKFIKRISIGKINSDYNKFRIEFSNALELDYGENLKEVLVNGNKYEVSNNLDVREDNKYYFGLMGFDLSINGFDKEENVITIKSNKYTNFNIVVKKDATVVKSNEEKQNISDNQADHMIGNSDKKTMSVMKTEYTRDYGADNAYKYQIMFNTNLGNEELYRQQLKEIIVNGISYKKAFSVENDNTFYFSRMALDLNTRAFNKDENELILKADGFEDLRLKIRKDGSLIKENQTDALIDPSFNLTNIKPVVNTDTASVASEKIRISESTKLEDGLYTIGFKAYRVDRPSQTSMLGGFFDDNVKVEVKEGKIYTTWLNLLKAHMLYDFRIENDGKYPESIPTNYGEADNYGKYEMQTFKIPMDNFITPHTGGVTVSAMGGQKNYVGHIEKYTKVTLKFDTEIRKGWEGFKYEKEKEKEKSELQNKIFEALGGEGLDFNHDGKIDSEDLNRAQGELVLSSKELSDISWIKYLGGDVTGLYINGNNIKDLPEGVFDRLVNLERLDLSGNRLSSLPTGIFDKLTKLKYLYLSGNQLKSINKDAFNKLTKLEELALDRNHIFNIPQGVFNNLTKLKLIGISENRLNNLPRDIFINNTELTSVNFSNNNIKEMPTSIKNANNLQEIIAHNNNIEILPKELKSLNNLEKLHLTNNSIKEIPVDIFKSLNKLTILEMNNNDIISVPDNIEEILPNLFKGMYSSGLQLKYNRLTKISEKLNRLYEKEKFKYVPQKNLMNLKLVNDNGTLRWDHKLSALDILCWGETPNSFFDNIDPKTLEEYSKYLNGRSTIDVLNKKGWDWTIQVEVQKKNEHGDFETIHTVTTEEEEDKVGNYSVGNIENNDDYRIVKSLYGTTMNDKSLIFKETAYIGDTLNNSLAINNTKPSPEPTPIEGNSGASSNIKPENKPQAKPEVQPKNKENQVSKTKDINVQVLKEKSHEPSMAAQYVEKTIKYTEKDGKKYFTVTLNRMDWMKNVAIEVGGNKVTAEKKENGNIGEYTFEVGSEKEEVMMRMNVVPMGNARVAFRIVNAAAAPKDTTKQDVEPEEPKDTVKPEKPDNTEKPNEKPEIPKDTEKSIIKKEKPAIYEAKVIVDVINKENEKVITNYVDVEQKINVEVKDKQAYMTIKLKGKQKDIKGIKVDGKVAKFEVVEQEVVKQNRLAALNAERAVNTDKNKESTTIRFKIPNEKVNVEIIMHDEVENKNVSFEVKLKEDTIKEIKDNSKQDVKTSNTTSSTSHSHHRRKKHNKESEDVKDNKEDKKDTKDDNTSSKDTKIKEDGNNSDKPNNDVKDHALKNDNSKDNKDTKKENKKDNNASEKQKSKNDVNVNNKNDESKKVQAEYSKQNEEQQKQNKIVSTQKAINTKISIKKNSKGNKNIEIKEKKLPQTGTPFGSGLFTTIGSAISALGVMLMRKNKKK</sequence>
<evidence type="ECO:0000256" key="8">
    <source>
        <dbReference type="SAM" id="MobiDB-lite"/>
    </source>
</evidence>
<dbReference type="FunFam" id="3.80.10.10:FF:001164">
    <property type="entry name" value="GH01279p"/>
    <property type="match status" value="1"/>
</dbReference>
<feature type="domain" description="Gram-positive cocci surface proteins LPxTG" evidence="11">
    <location>
        <begin position="1757"/>
        <end position="1790"/>
    </location>
</feature>
<comment type="subcellular location">
    <subcellularLocation>
        <location evidence="1">Cell envelope</location>
    </subcellularLocation>
</comment>
<dbReference type="InterPro" id="IPR019931">
    <property type="entry name" value="LPXTG_anchor"/>
</dbReference>
<feature type="domain" description="NEAT" evidence="12">
    <location>
        <begin position="1455"/>
        <end position="1602"/>
    </location>
</feature>
<feature type="region of interest" description="Disordered" evidence="8">
    <location>
        <begin position="1594"/>
        <end position="1730"/>
    </location>
</feature>
<gene>
    <name evidence="13" type="ORF">Z955_02880</name>
</gene>
<keyword evidence="4" id="KW-0433">Leucine-rich repeat</keyword>
<comment type="caution">
    <text evidence="13">The sequence shown here is derived from an EMBL/GenBank/DDBJ whole genome shotgun (WGS) entry which is preliminary data.</text>
</comment>
<evidence type="ECO:0000256" key="6">
    <source>
        <dbReference type="ARBA" id="ARBA00022737"/>
    </source>
</evidence>
<dbReference type="GO" id="GO:0009274">
    <property type="term" value="C:peptidoglycan-based cell wall"/>
    <property type="evidence" value="ECO:0007669"/>
    <property type="project" value="UniProtKB-ARBA"/>
</dbReference>
<dbReference type="InterPro" id="IPR032675">
    <property type="entry name" value="LRR_dom_sf"/>
</dbReference>
<evidence type="ECO:0000256" key="10">
    <source>
        <dbReference type="SAM" id="SignalP"/>
    </source>
</evidence>
<dbReference type="InterPro" id="IPR001611">
    <property type="entry name" value="Leu-rich_rpt"/>
</dbReference>
<dbReference type="SMART" id="SM00725">
    <property type="entry name" value="NEAT"/>
    <property type="match status" value="4"/>
</dbReference>
<feature type="compositionally biased region" description="Basic and acidic residues" evidence="8">
    <location>
        <begin position="1411"/>
        <end position="1450"/>
    </location>
</feature>
<evidence type="ECO:0000259" key="12">
    <source>
        <dbReference type="PROSITE" id="PS50978"/>
    </source>
</evidence>
<evidence type="ECO:0000256" key="1">
    <source>
        <dbReference type="ARBA" id="ARBA00004196"/>
    </source>
</evidence>
<dbReference type="PROSITE" id="PS51450">
    <property type="entry name" value="LRR"/>
    <property type="match status" value="3"/>
</dbReference>
<dbReference type="PANTHER" id="PTHR24366:SF161">
    <property type="entry name" value="TIR DOMAIN-CONTAINING PROTEIN"/>
    <property type="match status" value="1"/>
</dbReference>
<dbReference type="RefSeq" id="WP_039259134.1">
    <property type="nucleotide sequence ID" value="NZ_JDRY01000017.1"/>
</dbReference>
<evidence type="ECO:0000256" key="2">
    <source>
        <dbReference type="ARBA" id="ARBA00022512"/>
    </source>
</evidence>
<evidence type="ECO:0000256" key="7">
    <source>
        <dbReference type="ARBA" id="ARBA00023088"/>
    </source>
</evidence>
<feature type="domain" description="NEAT" evidence="12">
    <location>
        <begin position="655"/>
        <end position="787"/>
    </location>
</feature>
<dbReference type="SMART" id="SM00364">
    <property type="entry name" value="LRR_BAC"/>
    <property type="match status" value="5"/>
</dbReference>
<dbReference type="PROSITE" id="PS00018">
    <property type="entry name" value="EF_HAND_1"/>
    <property type="match status" value="1"/>
</dbReference>
<feature type="domain" description="NEAT" evidence="12">
    <location>
        <begin position="82"/>
        <end position="216"/>
    </location>
</feature>
<dbReference type="Pfam" id="PF00560">
    <property type="entry name" value="LRR_1"/>
    <property type="match status" value="1"/>
</dbReference>
<feature type="signal peptide" evidence="10">
    <location>
        <begin position="1"/>
        <end position="30"/>
    </location>
</feature>
<evidence type="ECO:0000313" key="14">
    <source>
        <dbReference type="Proteomes" id="UP000030014"/>
    </source>
</evidence>
<evidence type="ECO:0000256" key="4">
    <source>
        <dbReference type="ARBA" id="ARBA00022614"/>
    </source>
</evidence>
<keyword evidence="9" id="KW-0812">Transmembrane</keyword>
<dbReference type="InterPro" id="IPR018247">
    <property type="entry name" value="EF_Hand_1_Ca_BS"/>
</dbReference>
<feature type="compositionally biased region" description="Basic and acidic residues" evidence="8">
    <location>
        <begin position="1703"/>
        <end position="1723"/>
    </location>
</feature>
<dbReference type="PANTHER" id="PTHR24366">
    <property type="entry name" value="IG(IMMUNOGLOBULIN) AND LRR(LEUCINE RICH REPEAT) DOMAINS"/>
    <property type="match status" value="1"/>
</dbReference>
<feature type="domain" description="NEAT" evidence="12">
    <location>
        <begin position="1297"/>
        <end position="1425"/>
    </location>
</feature>
<feature type="compositionally biased region" description="Low complexity" evidence="8">
    <location>
        <begin position="1601"/>
        <end position="1610"/>
    </location>
</feature>
<evidence type="ECO:0000256" key="3">
    <source>
        <dbReference type="ARBA" id="ARBA00022525"/>
    </source>
</evidence>
<dbReference type="Gene3D" id="2.60.40.1850">
    <property type="match status" value="4"/>
</dbReference>
<evidence type="ECO:0000256" key="9">
    <source>
        <dbReference type="SAM" id="Phobius"/>
    </source>
</evidence>
<dbReference type="SUPFAM" id="SSF52058">
    <property type="entry name" value="L domain-like"/>
    <property type="match status" value="1"/>
</dbReference>
<feature type="compositionally biased region" description="Basic and acidic residues" evidence="8">
    <location>
        <begin position="1279"/>
        <end position="1303"/>
    </location>
</feature>
<feature type="compositionally biased region" description="Polar residues" evidence="8">
    <location>
        <begin position="211"/>
        <end position="225"/>
    </location>
</feature>
<keyword evidence="6" id="KW-0677">Repeat</keyword>
<dbReference type="SMART" id="SM00365">
    <property type="entry name" value="LRR_SD22"/>
    <property type="match status" value="4"/>
</dbReference>
<keyword evidence="5 10" id="KW-0732">Signal</keyword>
<dbReference type="CDD" id="cd06920">
    <property type="entry name" value="NEAT"/>
    <property type="match status" value="3"/>
</dbReference>
<feature type="compositionally biased region" description="Basic and acidic residues" evidence="8">
    <location>
        <begin position="1621"/>
        <end position="1696"/>
    </location>
</feature>
<reference evidence="13 14" key="1">
    <citation type="submission" date="2014-01" db="EMBL/GenBank/DDBJ databases">
        <title>Plasmidome dynamics in the species complex Clostridium novyi sensu lato converts strains of independent lineages into distinctly different pathogens.</title>
        <authorList>
            <person name="Skarin H."/>
            <person name="Segerman B."/>
        </authorList>
    </citation>
    <scope>NUCLEOTIDE SEQUENCE [LARGE SCALE GENOMIC DNA]</scope>
    <source>
        <strain evidence="13 14">DC5</strain>
    </source>
</reference>
<keyword evidence="3" id="KW-0964">Secreted</keyword>
<keyword evidence="2" id="KW-0134">Cell wall</keyword>
<dbReference type="InterPro" id="IPR011432">
    <property type="entry name" value="Shr-like_HID"/>
</dbReference>
<evidence type="ECO:0000313" key="13">
    <source>
        <dbReference type="EMBL" id="KGN00699.1"/>
    </source>
</evidence>
<keyword evidence="9" id="KW-1133">Transmembrane helix</keyword>
<evidence type="ECO:0000256" key="5">
    <source>
        <dbReference type="ARBA" id="ARBA00022729"/>
    </source>
</evidence>
<feature type="compositionally biased region" description="Basic residues" evidence="8">
    <location>
        <begin position="1611"/>
        <end position="1620"/>
    </location>
</feature>
<keyword evidence="9" id="KW-0472">Membrane</keyword>
<dbReference type="InterPro" id="IPR037250">
    <property type="entry name" value="NEAT_dom_sf"/>
</dbReference>
<dbReference type="NCBIfam" id="TIGR01167">
    <property type="entry name" value="LPXTG_anchor"/>
    <property type="match status" value="1"/>
</dbReference>
<name>A0A0A0IJF7_CLOBO</name>
<dbReference type="Pfam" id="PF07550">
    <property type="entry name" value="Shr-like_HID"/>
    <property type="match status" value="2"/>
</dbReference>